<dbReference type="GO" id="GO:0009002">
    <property type="term" value="F:serine-type D-Ala-D-Ala carboxypeptidase activity"/>
    <property type="evidence" value="ECO:0007669"/>
    <property type="project" value="InterPro"/>
</dbReference>
<dbReference type="GO" id="GO:0071555">
    <property type="term" value="P:cell wall organization"/>
    <property type="evidence" value="ECO:0007669"/>
    <property type="project" value="UniProtKB-KW"/>
</dbReference>
<dbReference type="Pfam" id="PF00768">
    <property type="entry name" value="Peptidase_S11"/>
    <property type="match status" value="1"/>
</dbReference>
<keyword evidence="10" id="KW-1133">Transmembrane helix</keyword>
<reference evidence="12 13" key="1">
    <citation type="journal article" date="2016" name="Nat. Commun.">
        <title>Thousands of microbial genomes shed light on interconnected biogeochemical processes in an aquifer system.</title>
        <authorList>
            <person name="Anantharaman K."/>
            <person name="Brown C.T."/>
            <person name="Hug L.A."/>
            <person name="Sharon I."/>
            <person name="Castelle C.J."/>
            <person name="Probst A.J."/>
            <person name="Thomas B.C."/>
            <person name="Singh A."/>
            <person name="Wilkins M.J."/>
            <person name="Karaoz U."/>
            <person name="Brodie E.L."/>
            <person name="Williams K.H."/>
            <person name="Hubbard S.S."/>
            <person name="Banfield J.F."/>
        </authorList>
    </citation>
    <scope>NUCLEOTIDE SEQUENCE [LARGE SCALE GENOMIC DNA]</scope>
</reference>
<accession>A0A1F7YHI6</accession>
<evidence type="ECO:0000256" key="10">
    <source>
        <dbReference type="SAM" id="Phobius"/>
    </source>
</evidence>
<keyword evidence="4" id="KW-0133">Cell shape</keyword>
<feature type="transmembrane region" description="Helical" evidence="10">
    <location>
        <begin position="12"/>
        <end position="29"/>
    </location>
</feature>
<keyword evidence="3" id="KW-0378">Hydrolase</keyword>
<dbReference type="GO" id="GO:0009252">
    <property type="term" value="P:peptidoglycan biosynthetic process"/>
    <property type="evidence" value="ECO:0007669"/>
    <property type="project" value="UniProtKB-KW"/>
</dbReference>
<dbReference type="EMBL" id="MGGI01000012">
    <property type="protein sequence ID" value="OGM26640.1"/>
    <property type="molecule type" value="Genomic_DNA"/>
</dbReference>
<evidence type="ECO:0000256" key="6">
    <source>
        <dbReference type="ARBA" id="ARBA00023316"/>
    </source>
</evidence>
<gene>
    <name evidence="12" type="ORF">A2627_01295</name>
</gene>
<feature type="domain" description="Peptidase S11 D-alanyl-D-alanine carboxypeptidase A N-terminal" evidence="11">
    <location>
        <begin position="60"/>
        <end position="281"/>
    </location>
</feature>
<organism evidence="12 13">
    <name type="scientific">Candidatus Woesebacteria bacterium RIFCSPHIGHO2_01_FULL_39_28</name>
    <dbReference type="NCBI Taxonomy" id="1802496"/>
    <lineage>
        <taxon>Bacteria</taxon>
        <taxon>Candidatus Woeseibacteriota</taxon>
    </lineage>
</organism>
<evidence type="ECO:0000256" key="9">
    <source>
        <dbReference type="RuleBase" id="RU004016"/>
    </source>
</evidence>
<dbReference type="PRINTS" id="PR00725">
    <property type="entry name" value="DADACBPTASE1"/>
</dbReference>
<sequence>MKLRSFPKNIFYLWTALSAFVVTGSLVILTKHPKEIRKQNIPQKYLSFSDLPMLSGNTPEPIMSAEAALAVDITSGEVLFEKSPDEPLLPASTTKIITALVAMDYYSDDMILQVGKIKIEGQKMGLLEGERIRVRDLLDGLLIYSANDAAEVLAQNFPGGRDFFIYSMNLKARQLHLDNSSFNNPVGLDDDGQMMSARDLVKASNFAIKNSEFASIVATKEKTVKSVDGKIAHKLVNLNKLVKDVEGVLGVKTGWTENAKENLVTYIDRNNKKVMIALLGSEDRFSETKQLINWIFSNYQWGQ</sequence>
<evidence type="ECO:0000256" key="1">
    <source>
        <dbReference type="ARBA" id="ARBA00007164"/>
    </source>
</evidence>
<evidence type="ECO:0000256" key="5">
    <source>
        <dbReference type="ARBA" id="ARBA00022984"/>
    </source>
</evidence>
<keyword evidence="6" id="KW-0961">Cell wall biogenesis/degradation</keyword>
<dbReference type="GO" id="GO:0006508">
    <property type="term" value="P:proteolysis"/>
    <property type="evidence" value="ECO:0007669"/>
    <property type="project" value="InterPro"/>
</dbReference>
<evidence type="ECO:0000256" key="3">
    <source>
        <dbReference type="ARBA" id="ARBA00022801"/>
    </source>
</evidence>
<dbReference type="InterPro" id="IPR012338">
    <property type="entry name" value="Beta-lactam/transpept-like"/>
</dbReference>
<feature type="active site" evidence="7">
    <location>
        <position position="145"/>
    </location>
</feature>
<evidence type="ECO:0000256" key="2">
    <source>
        <dbReference type="ARBA" id="ARBA00022729"/>
    </source>
</evidence>
<keyword evidence="10" id="KW-0472">Membrane</keyword>
<feature type="active site" description="Acyl-ester intermediate" evidence="7">
    <location>
        <position position="92"/>
    </location>
</feature>
<feature type="active site" description="Proton acceptor" evidence="7">
    <location>
        <position position="95"/>
    </location>
</feature>
<dbReference type="Gene3D" id="3.40.710.10">
    <property type="entry name" value="DD-peptidase/beta-lactamase superfamily"/>
    <property type="match status" value="1"/>
</dbReference>
<dbReference type="PANTHER" id="PTHR21581:SF6">
    <property type="entry name" value="TRAFFICKING PROTEIN PARTICLE COMPLEX SUBUNIT 12"/>
    <property type="match status" value="1"/>
</dbReference>
<protein>
    <recommendedName>
        <fullName evidence="11">Peptidase S11 D-alanyl-D-alanine carboxypeptidase A N-terminal domain-containing protein</fullName>
    </recommendedName>
</protein>
<evidence type="ECO:0000313" key="13">
    <source>
        <dbReference type="Proteomes" id="UP000178851"/>
    </source>
</evidence>
<comment type="similarity">
    <text evidence="1 9">Belongs to the peptidase S11 family.</text>
</comment>
<evidence type="ECO:0000256" key="7">
    <source>
        <dbReference type="PIRSR" id="PIRSR618044-1"/>
    </source>
</evidence>
<proteinExistence type="inferred from homology"/>
<dbReference type="AlphaFoldDB" id="A0A1F7YHI6"/>
<keyword evidence="5" id="KW-0573">Peptidoglycan synthesis</keyword>
<dbReference type="InterPro" id="IPR018044">
    <property type="entry name" value="Peptidase_S11"/>
</dbReference>
<dbReference type="GO" id="GO:0008360">
    <property type="term" value="P:regulation of cell shape"/>
    <property type="evidence" value="ECO:0007669"/>
    <property type="project" value="UniProtKB-KW"/>
</dbReference>
<dbReference type="Proteomes" id="UP000178851">
    <property type="component" value="Unassembled WGS sequence"/>
</dbReference>
<evidence type="ECO:0000256" key="8">
    <source>
        <dbReference type="PIRSR" id="PIRSR618044-2"/>
    </source>
</evidence>
<dbReference type="SUPFAM" id="SSF56601">
    <property type="entry name" value="beta-lactamase/transpeptidase-like"/>
    <property type="match status" value="1"/>
</dbReference>
<name>A0A1F7YHI6_9BACT</name>
<evidence type="ECO:0000259" key="11">
    <source>
        <dbReference type="Pfam" id="PF00768"/>
    </source>
</evidence>
<evidence type="ECO:0000256" key="4">
    <source>
        <dbReference type="ARBA" id="ARBA00022960"/>
    </source>
</evidence>
<comment type="caution">
    <text evidence="12">The sequence shown here is derived from an EMBL/GenBank/DDBJ whole genome shotgun (WGS) entry which is preliminary data.</text>
</comment>
<evidence type="ECO:0000313" key="12">
    <source>
        <dbReference type="EMBL" id="OGM26640.1"/>
    </source>
</evidence>
<keyword evidence="10" id="KW-0812">Transmembrane</keyword>
<dbReference type="InterPro" id="IPR001967">
    <property type="entry name" value="Peptidase_S11_N"/>
</dbReference>
<feature type="binding site" evidence="8">
    <location>
        <position position="252"/>
    </location>
    <ligand>
        <name>substrate</name>
    </ligand>
</feature>
<dbReference type="PANTHER" id="PTHR21581">
    <property type="entry name" value="D-ALANYL-D-ALANINE CARBOXYPEPTIDASE"/>
    <property type="match status" value="1"/>
</dbReference>
<keyword evidence="2" id="KW-0732">Signal</keyword>